<proteinExistence type="predicted"/>
<dbReference type="Gene3D" id="3.30.70.330">
    <property type="match status" value="1"/>
</dbReference>
<feature type="region of interest" description="Disordered" evidence="1">
    <location>
        <begin position="854"/>
        <end position="940"/>
    </location>
</feature>
<evidence type="ECO:0000313" key="3">
    <source>
        <dbReference type="Proteomes" id="UP000288859"/>
    </source>
</evidence>
<feature type="compositionally biased region" description="Polar residues" evidence="1">
    <location>
        <begin position="789"/>
        <end position="806"/>
    </location>
</feature>
<evidence type="ECO:0000256" key="1">
    <source>
        <dbReference type="SAM" id="MobiDB-lite"/>
    </source>
</evidence>
<comment type="caution">
    <text evidence="2">The sequence shown here is derived from an EMBL/GenBank/DDBJ whole genome shotgun (WGS) entry which is preliminary data.</text>
</comment>
<dbReference type="OrthoDB" id="336240at2759"/>
<evidence type="ECO:0000313" key="2">
    <source>
        <dbReference type="EMBL" id="RVX69380.1"/>
    </source>
</evidence>
<feature type="compositionally biased region" description="Polar residues" evidence="1">
    <location>
        <begin position="724"/>
        <end position="746"/>
    </location>
</feature>
<dbReference type="InterPro" id="IPR012677">
    <property type="entry name" value="Nucleotide-bd_a/b_plait_sf"/>
</dbReference>
<sequence length="940" mass="100716">MYQARQPDQTYAVPDGNLAPTAPMAWQIPANVAPNSYASLAGFGYAGQAVASNPVPAQSPLPLASTMLPVDAVMPATVAVESFNPNAEPPFADPNRQGGPKNYGVIKIKNIPYGITMAEVHQFAAKLVSEQHLVRMHKEGFPIHILMERSTGETMDVFIEVATPAVAADALERTFRSMKCPKLGQRHVTLELASQAQLMQELFPRARCILWDEKNAGHPVLVPNTDKYSVGFKSFLTDEELNGMTRHAETPQRSPFASRSCQRTFECMISTLYKYPWYADDLYTMRDRDEIWKTYVRQLEVLVFKCGAGMVVSDRREVGLEYKLLLDFIFAGMNCPGFSERQKANFLEISRGAGNGCGFRRYASQWPFQTLRPEPSNVSEADLDHWIRVFNLGVGAVLRKIPLDTPVALLPYIYIEWDNQGNVVVQATDEGAKLTRRQFAHIEHHFVKKLLRKGWVEWLGNAVDVGEDLDDLESETLLPLTSTIPGDATESIPQTPSTITVDKLTDGLSKVEIDDTLETAFHQQLPDYLTTKLGSGLASRHLKLSAKPDTEEGRPDWTTIKNTTSEDDRTKAFTGKGLGNGAVGTPQPISTVRRASVTTATPARGANDNASISNLVGLFTGTGRVTASAPSSAIRRENRALVICKPDGTPIAIPGGARSSDSEELGSAQGKSSFSSTAGASDPFSSGSVSPLTAVGRGGLVNKQVSSSGVGGLGGSRKSSSNGMMTPTWSTRGSETGSPFRRQSSGLDPVGTPSRGHGLGHDGSASISDRGSLGSAAAATSIGALSRKSPGTGTIARSNSQTVDYNMSRDPNQAVSAMISLHRSSLSYGEDRVSANASQNVSPIRKAINNAMSTPTSSAMATPSSAVRGTSASLSGVRGSPLTHGTPVKTPLRNIGSNSPFAGNFWRASPGFKDARGGGSGRPDTITETSEDDVFADRRN</sequence>
<name>A0A438N0Z0_EXOME</name>
<gene>
    <name evidence="2" type="ORF">B0A52_06976</name>
</gene>
<dbReference type="AlphaFoldDB" id="A0A438N0Z0"/>
<dbReference type="VEuPathDB" id="FungiDB:PV10_05481"/>
<feature type="region of interest" description="Disordered" evidence="1">
    <location>
        <begin position="703"/>
        <end position="772"/>
    </location>
</feature>
<feature type="region of interest" description="Disordered" evidence="1">
    <location>
        <begin position="646"/>
        <end position="689"/>
    </location>
</feature>
<organism evidence="2 3">
    <name type="scientific">Exophiala mesophila</name>
    <name type="common">Black yeast-like fungus</name>
    <dbReference type="NCBI Taxonomy" id="212818"/>
    <lineage>
        <taxon>Eukaryota</taxon>
        <taxon>Fungi</taxon>
        <taxon>Dikarya</taxon>
        <taxon>Ascomycota</taxon>
        <taxon>Pezizomycotina</taxon>
        <taxon>Eurotiomycetes</taxon>
        <taxon>Chaetothyriomycetidae</taxon>
        <taxon>Chaetothyriales</taxon>
        <taxon>Herpotrichiellaceae</taxon>
        <taxon>Exophiala</taxon>
    </lineage>
</organism>
<dbReference type="Proteomes" id="UP000288859">
    <property type="component" value="Unassembled WGS sequence"/>
</dbReference>
<feature type="region of interest" description="Disordered" evidence="1">
    <location>
        <begin position="784"/>
        <end position="806"/>
    </location>
</feature>
<accession>A0A438N0Z0</accession>
<reference evidence="2 3" key="1">
    <citation type="submission" date="2017-03" db="EMBL/GenBank/DDBJ databases">
        <title>Genomes of endolithic fungi from Antarctica.</title>
        <authorList>
            <person name="Coleine C."/>
            <person name="Masonjones S."/>
            <person name="Stajich J.E."/>
        </authorList>
    </citation>
    <scope>NUCLEOTIDE SEQUENCE [LARGE SCALE GENOMIC DNA]</scope>
    <source>
        <strain evidence="2 3">CCFEE 6314</strain>
    </source>
</reference>
<protein>
    <submittedName>
        <fullName evidence="2">Uncharacterized protein</fullName>
    </submittedName>
</protein>
<feature type="compositionally biased region" description="Polar residues" evidence="1">
    <location>
        <begin position="669"/>
        <end position="689"/>
    </location>
</feature>
<dbReference type="EMBL" id="NAJM01000030">
    <property type="protein sequence ID" value="RVX69380.1"/>
    <property type="molecule type" value="Genomic_DNA"/>
</dbReference>
<feature type="region of interest" description="Disordered" evidence="1">
    <location>
        <begin position="569"/>
        <end position="588"/>
    </location>
</feature>
<feature type="compositionally biased region" description="Low complexity" evidence="1">
    <location>
        <begin position="854"/>
        <end position="866"/>
    </location>
</feature>